<dbReference type="AlphaFoldDB" id="A0A830F307"/>
<keyword evidence="3" id="KW-1185">Reference proteome</keyword>
<accession>A0A830F307</accession>
<dbReference type="Proteomes" id="UP000607197">
    <property type="component" value="Unassembled WGS sequence"/>
</dbReference>
<feature type="transmembrane region" description="Helical" evidence="1">
    <location>
        <begin position="12"/>
        <end position="31"/>
    </location>
</feature>
<evidence type="ECO:0000313" key="2">
    <source>
        <dbReference type="EMBL" id="GGL57637.1"/>
    </source>
</evidence>
<dbReference type="RefSeq" id="WP_188977483.1">
    <property type="nucleotide sequence ID" value="NZ_BMPG01000002.1"/>
</dbReference>
<proteinExistence type="predicted"/>
<keyword evidence="1" id="KW-1133">Transmembrane helix</keyword>
<comment type="caution">
    <text evidence="2">The sequence shown here is derived from an EMBL/GenBank/DDBJ whole genome shotgun (WGS) entry which is preliminary data.</text>
</comment>
<reference evidence="2" key="1">
    <citation type="journal article" date="2014" name="Int. J. Syst. Evol. Microbiol.">
        <title>Complete genome sequence of Corynebacterium casei LMG S-19264T (=DSM 44701T), isolated from a smear-ripened cheese.</title>
        <authorList>
            <consortium name="US DOE Joint Genome Institute (JGI-PGF)"/>
            <person name="Walter F."/>
            <person name="Albersmeier A."/>
            <person name="Kalinowski J."/>
            <person name="Ruckert C."/>
        </authorList>
    </citation>
    <scope>NUCLEOTIDE SEQUENCE</scope>
    <source>
        <strain evidence="2">JCM 19596</strain>
    </source>
</reference>
<name>A0A830F307_9EURY</name>
<sequence>MFGVFGRARDVAGWRGVVAAFGVLTGVKVALVGMASRAALDAIPLVLVGAAGIFLWLAVRGAGDESA</sequence>
<evidence type="ECO:0000313" key="3">
    <source>
        <dbReference type="Proteomes" id="UP000607197"/>
    </source>
</evidence>
<reference evidence="2" key="2">
    <citation type="submission" date="2020-09" db="EMBL/GenBank/DDBJ databases">
        <authorList>
            <person name="Sun Q."/>
            <person name="Ohkuma M."/>
        </authorList>
    </citation>
    <scope>NUCLEOTIDE SEQUENCE</scope>
    <source>
        <strain evidence="2">JCM 19596</strain>
    </source>
</reference>
<evidence type="ECO:0000256" key="1">
    <source>
        <dbReference type="SAM" id="Phobius"/>
    </source>
</evidence>
<organism evidence="2 3">
    <name type="scientific">Halocalculus aciditolerans</name>
    <dbReference type="NCBI Taxonomy" id="1383812"/>
    <lineage>
        <taxon>Archaea</taxon>
        <taxon>Methanobacteriati</taxon>
        <taxon>Methanobacteriota</taxon>
        <taxon>Stenosarchaea group</taxon>
        <taxon>Halobacteria</taxon>
        <taxon>Halobacteriales</taxon>
        <taxon>Halobacteriaceae</taxon>
        <taxon>Halocalculus</taxon>
    </lineage>
</organism>
<keyword evidence="1" id="KW-0472">Membrane</keyword>
<keyword evidence="1" id="KW-0812">Transmembrane</keyword>
<feature type="transmembrane region" description="Helical" evidence="1">
    <location>
        <begin position="38"/>
        <end position="59"/>
    </location>
</feature>
<gene>
    <name evidence="2" type="ORF">GCM10009039_14790</name>
</gene>
<protein>
    <submittedName>
        <fullName evidence="2">Uncharacterized protein</fullName>
    </submittedName>
</protein>
<dbReference type="EMBL" id="BMPG01000002">
    <property type="protein sequence ID" value="GGL57637.1"/>
    <property type="molecule type" value="Genomic_DNA"/>
</dbReference>